<keyword evidence="5" id="KW-1185">Reference proteome</keyword>
<dbReference type="Gene3D" id="2.40.128.590">
    <property type="entry name" value="CpcT/CpeT domain"/>
    <property type="match status" value="1"/>
</dbReference>
<dbReference type="EMBL" id="CP001289">
    <property type="protein sequence ID" value="ACK68436.1"/>
    <property type="molecule type" value="Genomic_DNA"/>
</dbReference>
<organism evidence="4 5">
    <name type="scientific">Rippkaea orientalis (strain PCC 8801 / RF-1)</name>
    <name type="common">Cyanothece sp. (strain PCC 8801)</name>
    <dbReference type="NCBI Taxonomy" id="41431"/>
    <lineage>
        <taxon>Bacteria</taxon>
        <taxon>Bacillati</taxon>
        <taxon>Cyanobacteriota</taxon>
        <taxon>Cyanophyceae</taxon>
        <taxon>Oscillatoriophycideae</taxon>
        <taxon>Chroococcales</taxon>
        <taxon>Aphanothecaceae</taxon>
        <taxon>Rippkaea</taxon>
        <taxon>Rippkaea orientalis</taxon>
    </lineage>
</organism>
<dbReference type="KEGG" id="cyp:PCC8801_4526"/>
<protein>
    <recommendedName>
        <fullName evidence="3">Chromophore lyase CpcT/CpeT</fullName>
        <ecNumber evidence="3">4.-.-.-</ecNumber>
    </recommendedName>
</protein>
<proteinExistence type="inferred from homology"/>
<evidence type="ECO:0000256" key="1">
    <source>
        <dbReference type="ARBA" id="ARBA00008206"/>
    </source>
</evidence>
<dbReference type="PANTHER" id="PTHR35137:SF1">
    <property type="entry name" value="CHROMOPHORE LYASE CRL, CHLOROPLASTIC"/>
    <property type="match status" value="1"/>
</dbReference>
<dbReference type="InterPro" id="IPR038672">
    <property type="entry name" value="CpcT/CpeT_sf"/>
</dbReference>
<evidence type="ECO:0000256" key="3">
    <source>
        <dbReference type="HAMAP-Rule" id="MF_01460"/>
    </source>
</evidence>
<dbReference type="CDD" id="cd16338">
    <property type="entry name" value="CpcT"/>
    <property type="match status" value="1"/>
</dbReference>
<dbReference type="eggNOG" id="ENOG502Z8CK">
    <property type="taxonomic scope" value="Bacteria"/>
</dbReference>
<dbReference type="RefSeq" id="WP_012593087.1">
    <property type="nucleotide sequence ID" value="NC_011723.1"/>
</dbReference>
<dbReference type="HOGENOM" id="CLU_092589_0_0_3"/>
<accession>B7K6L4</accession>
<keyword evidence="4" id="KW-0614">Plasmid</keyword>
<evidence type="ECO:0000313" key="5">
    <source>
        <dbReference type="Proteomes" id="UP000008204"/>
    </source>
</evidence>
<dbReference type="OrthoDB" id="509174at2"/>
<dbReference type="GO" id="GO:0017006">
    <property type="term" value="P:protein-tetrapyrrole linkage"/>
    <property type="evidence" value="ECO:0007669"/>
    <property type="project" value="UniProtKB-UniRule"/>
</dbReference>
<dbReference type="PANTHER" id="PTHR35137">
    <property type="entry name" value="CHROMOPHORE LYASE CRL, CHLOROPLASTIC"/>
    <property type="match status" value="1"/>
</dbReference>
<dbReference type="HAMAP" id="MF_01460">
    <property type="entry name" value="Chrphore_lyase_CpxT"/>
    <property type="match status" value="1"/>
</dbReference>
<comment type="function">
    <text evidence="3">Covalently attaches a chromophore to Cys residue(s) of phycobiliproteins.</text>
</comment>
<evidence type="ECO:0000313" key="4">
    <source>
        <dbReference type="EMBL" id="ACK68436.1"/>
    </source>
</evidence>
<dbReference type="InterPro" id="IPR010404">
    <property type="entry name" value="CpcT/CpeT"/>
</dbReference>
<dbReference type="Pfam" id="PF06206">
    <property type="entry name" value="CpeT"/>
    <property type="match status" value="1"/>
</dbReference>
<sequence length="200" mass="23223">MLKDQLMLTLAHWLAGDFSNQKQAAENPKDYPHIRVFFRPLPWDFFEGIGFYSEQAYDYDLWSPYRQGVHRFVPQEKQIYVENYGLKDGILYAGAGREQDILKTLTPDCIERRYNCSMIFEQEGNLFRGKVEGNSCFITRNGCQTYLVSEVELTQNTFASLDRGLDINTHEQVWGTATGLLRFEKRQSFAEEIPGFQGFS</sequence>
<gene>
    <name evidence="3" type="primary">cpcT</name>
    <name evidence="4" type="ordered locus">PCC8801_4526</name>
</gene>
<dbReference type="EC" id="4.-.-.-" evidence="3"/>
<keyword evidence="2 3" id="KW-0456">Lyase</keyword>
<dbReference type="AlphaFoldDB" id="B7K6L4"/>
<dbReference type="Proteomes" id="UP000008204">
    <property type="component" value="Plasmid pP880102"/>
</dbReference>
<evidence type="ECO:0000256" key="2">
    <source>
        <dbReference type="ARBA" id="ARBA00023239"/>
    </source>
</evidence>
<reference evidence="5" key="1">
    <citation type="journal article" date="2011" name="MBio">
        <title>Novel metabolic attributes of the genus Cyanothece, comprising a group of unicellular nitrogen-fixing Cyanobacteria.</title>
        <authorList>
            <person name="Bandyopadhyay A."/>
            <person name="Elvitigala T."/>
            <person name="Welsh E."/>
            <person name="Stockel J."/>
            <person name="Liberton M."/>
            <person name="Min H."/>
            <person name="Sherman L.A."/>
            <person name="Pakrasi H.B."/>
        </authorList>
    </citation>
    <scope>NUCLEOTIDE SEQUENCE [LARGE SCALE GENOMIC DNA]</scope>
    <source>
        <strain evidence="5">PCC 8801</strain>
        <plasmid evidence="5">pP880102</plasmid>
    </source>
</reference>
<comment type="similarity">
    <text evidence="1 3">Belongs to the CpcT/CpeT biliprotein lyase family.</text>
</comment>
<name>B7K6L4_RIPO1</name>
<geneLocation type="plasmid" evidence="4 5">
    <name>pP880102</name>
</geneLocation>
<dbReference type="GO" id="GO:0016829">
    <property type="term" value="F:lyase activity"/>
    <property type="evidence" value="ECO:0007669"/>
    <property type="project" value="UniProtKB-KW"/>
</dbReference>